<sequence length="210" mass="22803">MAANVLTNQTWELSTEYVPVPLQNKLISQCFLELLHLGPGANHAILRLVFKHPQVEASPRAPAGTLGLILNLEINGAIAAPSVPGEFVVRTLTAAGPHPKAVQSVELPVRGRKRFSNFLAVLKTAHLLPCTFNYIYPDAVGCRDFTAQYIYHLDRKNVLKLPADAAKTVYSLFNSRYAANGTSIAHQAPRALFGNPDFARVVIAGLDLAP</sequence>
<comment type="caution">
    <text evidence="1">The sequence shown here is derived from an EMBL/GenBank/DDBJ whole genome shotgun (WGS) entry which is preliminary data.</text>
</comment>
<keyword evidence="2" id="KW-1185">Reference proteome</keyword>
<protein>
    <submittedName>
        <fullName evidence="1">Uncharacterized protein</fullName>
    </submittedName>
</protein>
<gene>
    <name evidence="1" type="ORF">POLS_LOCUS7315</name>
</gene>
<dbReference type="Proteomes" id="UP001153618">
    <property type="component" value="Unassembled WGS sequence"/>
</dbReference>
<name>A0A9W4I1V1_PENOL</name>
<accession>A0A9W4I1V1</accession>
<evidence type="ECO:0000313" key="1">
    <source>
        <dbReference type="EMBL" id="CAG8193503.1"/>
    </source>
</evidence>
<reference evidence="1" key="1">
    <citation type="submission" date="2021-07" db="EMBL/GenBank/DDBJ databases">
        <authorList>
            <person name="Branca A.L. A."/>
        </authorList>
    </citation>
    <scope>NUCLEOTIDE SEQUENCE</scope>
</reference>
<proteinExistence type="predicted"/>
<dbReference type="OrthoDB" id="4349688at2759"/>
<organism evidence="1 2">
    <name type="scientific">Penicillium olsonii</name>
    <dbReference type="NCBI Taxonomy" id="99116"/>
    <lineage>
        <taxon>Eukaryota</taxon>
        <taxon>Fungi</taxon>
        <taxon>Dikarya</taxon>
        <taxon>Ascomycota</taxon>
        <taxon>Pezizomycotina</taxon>
        <taxon>Eurotiomycetes</taxon>
        <taxon>Eurotiomycetidae</taxon>
        <taxon>Eurotiales</taxon>
        <taxon>Aspergillaceae</taxon>
        <taxon>Penicillium</taxon>
    </lineage>
</organism>
<dbReference type="EMBL" id="CAJVOS010000046">
    <property type="protein sequence ID" value="CAG8193503.1"/>
    <property type="molecule type" value="Genomic_DNA"/>
</dbReference>
<dbReference type="AlphaFoldDB" id="A0A9W4I1V1"/>
<evidence type="ECO:0000313" key="2">
    <source>
        <dbReference type="Proteomes" id="UP001153618"/>
    </source>
</evidence>